<reference evidence="1 2" key="1">
    <citation type="journal article" date="2018" name="Mol. Plant">
        <title>The genome of Artemisia annua provides insight into the evolution of Asteraceae family and artemisinin biosynthesis.</title>
        <authorList>
            <person name="Shen Q."/>
            <person name="Zhang L."/>
            <person name="Liao Z."/>
            <person name="Wang S."/>
            <person name="Yan T."/>
            <person name="Shi P."/>
            <person name="Liu M."/>
            <person name="Fu X."/>
            <person name="Pan Q."/>
            <person name="Wang Y."/>
            <person name="Lv Z."/>
            <person name="Lu X."/>
            <person name="Zhang F."/>
            <person name="Jiang W."/>
            <person name="Ma Y."/>
            <person name="Chen M."/>
            <person name="Hao X."/>
            <person name="Li L."/>
            <person name="Tang Y."/>
            <person name="Lv G."/>
            <person name="Zhou Y."/>
            <person name="Sun X."/>
            <person name="Brodelius P.E."/>
            <person name="Rose J.K.C."/>
            <person name="Tang K."/>
        </authorList>
    </citation>
    <scope>NUCLEOTIDE SEQUENCE [LARGE SCALE GENOMIC DNA]</scope>
    <source>
        <strain evidence="2">cv. Huhao1</strain>
        <tissue evidence="1">Leaf</tissue>
    </source>
</reference>
<dbReference type="Proteomes" id="UP000245207">
    <property type="component" value="Unassembled WGS sequence"/>
</dbReference>
<keyword evidence="2" id="KW-1185">Reference proteome</keyword>
<dbReference type="EMBL" id="PKPP01013180">
    <property type="protein sequence ID" value="PWA41287.1"/>
    <property type="molecule type" value="Genomic_DNA"/>
</dbReference>
<proteinExistence type="predicted"/>
<gene>
    <name evidence="1" type="ORF">CTI12_AA554530</name>
</gene>
<comment type="caution">
    <text evidence="1">The sequence shown here is derived from an EMBL/GenBank/DDBJ whole genome shotgun (WGS) entry which is preliminary data.</text>
</comment>
<protein>
    <submittedName>
        <fullName evidence="1">RNA binding protein</fullName>
    </submittedName>
</protein>
<evidence type="ECO:0000313" key="2">
    <source>
        <dbReference type="Proteomes" id="UP000245207"/>
    </source>
</evidence>
<evidence type="ECO:0000313" key="1">
    <source>
        <dbReference type="EMBL" id="PWA41287.1"/>
    </source>
</evidence>
<name>A0A2U1KX09_ARTAN</name>
<sequence>MSENVIIISDDDGFDSDSDESDVYNNDKCGFIFKEPDDYYEEMAKIDEVEVVKAHVSKYDGELLGLNNKKKFLSGYCTMKGCLDQVTTKGKKYIYQMYISAHHINEFFMGLNVTSHQKKLYKKAFNTYYDVSVELLQCEHTIVPSGTTKSFSSLDYKVIERKYSIFSISTTSY</sequence>
<accession>A0A2U1KX09</accession>
<organism evidence="1 2">
    <name type="scientific">Artemisia annua</name>
    <name type="common">Sweet wormwood</name>
    <dbReference type="NCBI Taxonomy" id="35608"/>
    <lineage>
        <taxon>Eukaryota</taxon>
        <taxon>Viridiplantae</taxon>
        <taxon>Streptophyta</taxon>
        <taxon>Embryophyta</taxon>
        <taxon>Tracheophyta</taxon>
        <taxon>Spermatophyta</taxon>
        <taxon>Magnoliopsida</taxon>
        <taxon>eudicotyledons</taxon>
        <taxon>Gunneridae</taxon>
        <taxon>Pentapetalae</taxon>
        <taxon>asterids</taxon>
        <taxon>campanulids</taxon>
        <taxon>Asterales</taxon>
        <taxon>Asteraceae</taxon>
        <taxon>Asteroideae</taxon>
        <taxon>Anthemideae</taxon>
        <taxon>Artemisiinae</taxon>
        <taxon>Artemisia</taxon>
    </lineage>
</organism>
<dbReference type="AlphaFoldDB" id="A0A2U1KX09"/>
<dbReference type="STRING" id="35608.A0A2U1KX09"/>